<evidence type="ECO:0000313" key="2">
    <source>
        <dbReference type="Proteomes" id="UP000600363"/>
    </source>
</evidence>
<dbReference type="Proteomes" id="UP000600363">
    <property type="component" value="Unassembled WGS sequence"/>
</dbReference>
<dbReference type="AlphaFoldDB" id="A0A832RZH1"/>
<evidence type="ECO:0000313" key="1">
    <source>
        <dbReference type="EMBL" id="HIH70131.1"/>
    </source>
</evidence>
<accession>A0A832RZH1</accession>
<dbReference type="EMBL" id="DUIH01000021">
    <property type="protein sequence ID" value="HIH70131.1"/>
    <property type="molecule type" value="Genomic_DNA"/>
</dbReference>
<protein>
    <submittedName>
        <fullName evidence="1">Uncharacterized protein</fullName>
    </submittedName>
</protein>
<name>A0A832RZH1_9EURY</name>
<organism evidence="1 2">
    <name type="scientific">Methermicoccus shengliensis</name>
    <dbReference type="NCBI Taxonomy" id="660064"/>
    <lineage>
        <taxon>Archaea</taxon>
        <taxon>Methanobacteriati</taxon>
        <taxon>Methanobacteriota</taxon>
        <taxon>Stenosarchaea group</taxon>
        <taxon>Methanomicrobia</taxon>
        <taxon>Methanosarcinales</taxon>
        <taxon>Methermicoccaceae</taxon>
        <taxon>Methermicoccus</taxon>
    </lineage>
</organism>
<reference evidence="1" key="1">
    <citation type="journal article" date="2020" name="bioRxiv">
        <title>A rank-normalized archaeal taxonomy based on genome phylogeny resolves widespread incomplete and uneven classifications.</title>
        <authorList>
            <person name="Rinke C."/>
            <person name="Chuvochina M."/>
            <person name="Mussig A.J."/>
            <person name="Chaumeil P.-A."/>
            <person name="Waite D.W."/>
            <person name="Whitman W.B."/>
            <person name="Parks D.H."/>
            <person name="Hugenholtz P."/>
        </authorList>
    </citation>
    <scope>NUCLEOTIDE SEQUENCE</scope>
    <source>
        <strain evidence="1">UBA12518</strain>
    </source>
</reference>
<proteinExistence type="predicted"/>
<sequence>MVAVVARRTRSDHCPIWTAMEADANGNAHVYQRASEEEMGAWMKPF</sequence>
<comment type="caution">
    <text evidence="1">The sequence shown here is derived from an EMBL/GenBank/DDBJ whole genome shotgun (WGS) entry which is preliminary data.</text>
</comment>
<dbReference type="RefSeq" id="WP_157203086.1">
    <property type="nucleotide sequence ID" value="NZ_DUIH01000021.1"/>
</dbReference>
<gene>
    <name evidence="1" type="ORF">HA299_05930</name>
</gene>